<reference evidence="1" key="2">
    <citation type="submission" date="2023-06" db="EMBL/GenBank/DDBJ databases">
        <authorList>
            <person name="Swenson N.G."/>
            <person name="Wegrzyn J.L."/>
            <person name="Mcevoy S.L."/>
        </authorList>
    </citation>
    <scope>NUCLEOTIDE SEQUENCE</scope>
    <source>
        <strain evidence="1">NS2018</strain>
        <tissue evidence="1">Leaf</tissue>
    </source>
</reference>
<dbReference type="Proteomes" id="UP001168877">
    <property type="component" value="Unassembled WGS sequence"/>
</dbReference>
<comment type="caution">
    <text evidence="1">The sequence shown here is derived from an EMBL/GenBank/DDBJ whole genome shotgun (WGS) entry which is preliminary data.</text>
</comment>
<sequence length="129" mass="14061">MTRHPEKNRNIQPCLNEKEPYHAYLGRSGKGRDLIVVGAVIRDDKGFVVAKTLVGNFDAGVGELLALKKGALLVRNLGIKVANFDARVDESLYWLSGREEVLLARNLGIKVQFAEVDASNEVSAVVGNS</sequence>
<proteinExistence type="predicted"/>
<evidence type="ECO:0000313" key="1">
    <source>
        <dbReference type="EMBL" id="KAK0583733.1"/>
    </source>
</evidence>
<protein>
    <submittedName>
        <fullName evidence="1">Uncharacterized protein</fullName>
    </submittedName>
</protein>
<dbReference type="AlphaFoldDB" id="A0AA39S3D4"/>
<reference evidence="1" key="1">
    <citation type="journal article" date="2022" name="Plant J.">
        <title>Strategies of tolerance reflected in two North American maple genomes.</title>
        <authorList>
            <person name="McEvoy S.L."/>
            <person name="Sezen U.U."/>
            <person name="Trouern-Trend A."/>
            <person name="McMahon S.M."/>
            <person name="Schaberg P.G."/>
            <person name="Yang J."/>
            <person name="Wegrzyn J.L."/>
            <person name="Swenson N.G."/>
        </authorList>
    </citation>
    <scope>NUCLEOTIDE SEQUENCE</scope>
    <source>
        <strain evidence="1">NS2018</strain>
    </source>
</reference>
<organism evidence="1 2">
    <name type="scientific">Acer saccharum</name>
    <name type="common">Sugar maple</name>
    <dbReference type="NCBI Taxonomy" id="4024"/>
    <lineage>
        <taxon>Eukaryota</taxon>
        <taxon>Viridiplantae</taxon>
        <taxon>Streptophyta</taxon>
        <taxon>Embryophyta</taxon>
        <taxon>Tracheophyta</taxon>
        <taxon>Spermatophyta</taxon>
        <taxon>Magnoliopsida</taxon>
        <taxon>eudicotyledons</taxon>
        <taxon>Gunneridae</taxon>
        <taxon>Pentapetalae</taxon>
        <taxon>rosids</taxon>
        <taxon>malvids</taxon>
        <taxon>Sapindales</taxon>
        <taxon>Sapindaceae</taxon>
        <taxon>Hippocastanoideae</taxon>
        <taxon>Acereae</taxon>
        <taxon>Acer</taxon>
    </lineage>
</organism>
<name>A0AA39S3D4_ACESA</name>
<accession>A0AA39S3D4</accession>
<keyword evidence="2" id="KW-1185">Reference proteome</keyword>
<evidence type="ECO:0000313" key="2">
    <source>
        <dbReference type="Proteomes" id="UP001168877"/>
    </source>
</evidence>
<gene>
    <name evidence="1" type="ORF">LWI29_002264</name>
</gene>
<dbReference type="EMBL" id="JAUESC010000383">
    <property type="protein sequence ID" value="KAK0583733.1"/>
    <property type="molecule type" value="Genomic_DNA"/>
</dbReference>